<dbReference type="PRINTS" id="PR00947">
    <property type="entry name" value="CUTICLE"/>
</dbReference>
<dbReference type="PANTHER" id="PTHR10380">
    <property type="entry name" value="CUTICLE PROTEIN"/>
    <property type="match status" value="1"/>
</dbReference>
<proteinExistence type="predicted"/>
<feature type="non-terminal residue" evidence="4">
    <location>
        <position position="1"/>
    </location>
</feature>
<comment type="caution">
    <text evidence="4">The sequence shown here is derived from an EMBL/GenBank/DDBJ whole genome shotgun (WGS) entry which is preliminary data.</text>
</comment>
<evidence type="ECO:0000256" key="2">
    <source>
        <dbReference type="PROSITE-ProRule" id="PRU00497"/>
    </source>
</evidence>
<feature type="signal peptide" evidence="3">
    <location>
        <begin position="1"/>
        <end position="26"/>
    </location>
</feature>
<sequence length="113" mass="12483">ICEIKKNQNKMKFYILLAAVIGLAVAAPADSDTTVLRQSVDHVDPTGYKFEYEQSDGVVRTEEGIVKNIGTEQESIEVRGSITWTAPDGQVFTLNFVSDENGFRPEGAHLPRL</sequence>
<keyword evidence="1 2" id="KW-0193">Cuticle</keyword>
<dbReference type="EMBL" id="WJQU01002230">
    <property type="protein sequence ID" value="KAJ6633071.1"/>
    <property type="molecule type" value="Genomic_DNA"/>
</dbReference>
<reference evidence="4" key="1">
    <citation type="submission" date="2022-07" db="EMBL/GenBank/DDBJ databases">
        <authorList>
            <person name="Trinca V."/>
            <person name="Uliana J.V.C."/>
            <person name="Torres T.T."/>
            <person name="Ward R.J."/>
            <person name="Monesi N."/>
        </authorList>
    </citation>
    <scope>NUCLEOTIDE SEQUENCE</scope>
    <source>
        <strain evidence="4">HSMRA1968</strain>
        <tissue evidence="4">Whole embryos</tissue>
    </source>
</reference>
<evidence type="ECO:0000313" key="5">
    <source>
        <dbReference type="Proteomes" id="UP001151699"/>
    </source>
</evidence>
<dbReference type="GO" id="GO:0062129">
    <property type="term" value="C:chitin-based extracellular matrix"/>
    <property type="evidence" value="ECO:0007669"/>
    <property type="project" value="TreeGrafter"/>
</dbReference>
<dbReference type="PROSITE" id="PS51155">
    <property type="entry name" value="CHIT_BIND_RR_2"/>
    <property type="match status" value="1"/>
</dbReference>
<accession>A0A9Q0RV40</accession>
<protein>
    <submittedName>
        <fullName evidence="4">Endocuticle structural protein SgAbd-6</fullName>
    </submittedName>
</protein>
<name>A0A9Q0RV40_9DIPT</name>
<keyword evidence="5" id="KW-1185">Reference proteome</keyword>
<gene>
    <name evidence="4" type="primary">CUD6_1</name>
    <name evidence="4" type="ORF">Bhyg_15855</name>
</gene>
<evidence type="ECO:0000256" key="1">
    <source>
        <dbReference type="ARBA" id="ARBA00022460"/>
    </source>
</evidence>
<dbReference type="InterPro" id="IPR050468">
    <property type="entry name" value="Cuticle_Struct_Prot"/>
</dbReference>
<dbReference type="GO" id="GO:0008010">
    <property type="term" value="F:structural constituent of chitin-based larval cuticle"/>
    <property type="evidence" value="ECO:0007669"/>
    <property type="project" value="TreeGrafter"/>
</dbReference>
<organism evidence="4 5">
    <name type="scientific">Pseudolycoriella hygida</name>
    <dbReference type="NCBI Taxonomy" id="35572"/>
    <lineage>
        <taxon>Eukaryota</taxon>
        <taxon>Metazoa</taxon>
        <taxon>Ecdysozoa</taxon>
        <taxon>Arthropoda</taxon>
        <taxon>Hexapoda</taxon>
        <taxon>Insecta</taxon>
        <taxon>Pterygota</taxon>
        <taxon>Neoptera</taxon>
        <taxon>Endopterygota</taxon>
        <taxon>Diptera</taxon>
        <taxon>Nematocera</taxon>
        <taxon>Sciaroidea</taxon>
        <taxon>Sciaridae</taxon>
        <taxon>Pseudolycoriella</taxon>
    </lineage>
</organism>
<dbReference type="PANTHER" id="PTHR10380:SF218">
    <property type="entry name" value="ADULT CUTICLE PROTEIN 65AA-RELATED"/>
    <property type="match status" value="1"/>
</dbReference>
<dbReference type="AlphaFoldDB" id="A0A9Q0RV40"/>
<dbReference type="Proteomes" id="UP001151699">
    <property type="component" value="Unassembled WGS sequence"/>
</dbReference>
<evidence type="ECO:0000313" key="4">
    <source>
        <dbReference type="EMBL" id="KAJ6633071.1"/>
    </source>
</evidence>
<feature type="chain" id="PRO_5040172978" evidence="3">
    <location>
        <begin position="27"/>
        <end position="113"/>
    </location>
</feature>
<evidence type="ECO:0000256" key="3">
    <source>
        <dbReference type="SAM" id="SignalP"/>
    </source>
</evidence>
<keyword evidence="3" id="KW-0732">Signal</keyword>
<dbReference type="Pfam" id="PF00379">
    <property type="entry name" value="Chitin_bind_4"/>
    <property type="match status" value="1"/>
</dbReference>
<dbReference type="InterPro" id="IPR000618">
    <property type="entry name" value="Insect_cuticle"/>
</dbReference>
<dbReference type="OrthoDB" id="7252746at2759"/>